<evidence type="ECO:0000313" key="2">
    <source>
        <dbReference type="Proteomes" id="UP000824134"/>
    </source>
</evidence>
<gene>
    <name evidence="1" type="ORF">H9821_09220</name>
</gene>
<reference evidence="1" key="1">
    <citation type="journal article" date="2021" name="PeerJ">
        <title>Extensive microbial diversity within the chicken gut microbiome revealed by metagenomics and culture.</title>
        <authorList>
            <person name="Gilroy R."/>
            <person name="Ravi A."/>
            <person name="Getino M."/>
            <person name="Pursley I."/>
            <person name="Horton D.L."/>
            <person name="Alikhan N.F."/>
            <person name="Baker D."/>
            <person name="Gharbi K."/>
            <person name="Hall N."/>
            <person name="Watson M."/>
            <person name="Adriaenssens E.M."/>
            <person name="Foster-Nyarko E."/>
            <person name="Jarju S."/>
            <person name="Secka A."/>
            <person name="Antonio M."/>
            <person name="Oren A."/>
            <person name="Chaudhuri R.R."/>
            <person name="La Ragione R."/>
            <person name="Hildebrand F."/>
            <person name="Pallen M.J."/>
        </authorList>
    </citation>
    <scope>NUCLEOTIDE SEQUENCE</scope>
    <source>
        <strain evidence="1">ChiHjej12B11-9195</strain>
    </source>
</reference>
<dbReference type="Proteomes" id="UP000824134">
    <property type="component" value="Unassembled WGS sequence"/>
</dbReference>
<accession>A0A9D1ZUT7</accession>
<reference evidence="1" key="2">
    <citation type="submission" date="2021-04" db="EMBL/GenBank/DDBJ databases">
        <authorList>
            <person name="Gilroy R."/>
        </authorList>
    </citation>
    <scope>NUCLEOTIDE SEQUENCE</scope>
    <source>
        <strain evidence="1">ChiHjej12B11-9195</strain>
    </source>
</reference>
<organism evidence="1 2">
    <name type="scientific">Candidatus Rothia avicola</name>
    <dbReference type="NCBI Taxonomy" id="2840478"/>
    <lineage>
        <taxon>Bacteria</taxon>
        <taxon>Bacillati</taxon>
        <taxon>Actinomycetota</taxon>
        <taxon>Actinomycetes</taxon>
        <taxon>Micrococcales</taxon>
        <taxon>Micrococcaceae</taxon>
        <taxon>Rothia</taxon>
    </lineage>
</organism>
<protein>
    <recommendedName>
        <fullName evidence="3">DUF2273 domain-containing protein</fullName>
    </recommendedName>
</protein>
<dbReference type="EMBL" id="DXCN01000070">
    <property type="protein sequence ID" value="HIY95816.1"/>
    <property type="molecule type" value="Genomic_DNA"/>
</dbReference>
<dbReference type="AlphaFoldDB" id="A0A9D1ZUT7"/>
<evidence type="ECO:0008006" key="3">
    <source>
        <dbReference type="Google" id="ProtNLM"/>
    </source>
</evidence>
<comment type="caution">
    <text evidence="1">The sequence shown here is derived from an EMBL/GenBank/DDBJ whole genome shotgun (WGS) entry which is preliminary data.</text>
</comment>
<evidence type="ECO:0000313" key="1">
    <source>
        <dbReference type="EMBL" id="HIY95816.1"/>
    </source>
</evidence>
<name>A0A9D1ZUT7_9MICC</name>
<proteinExistence type="predicted"/>
<sequence>MSKTLAGALLGAVLAFAGLTYGFGGFVLVALLMLLGAVAGHFLSRSDLEVSDVLDAVRKSSSSR</sequence>